<dbReference type="GO" id="GO:0046951">
    <property type="term" value="P:ketone body biosynthetic process"/>
    <property type="evidence" value="ECO:0007669"/>
    <property type="project" value="TreeGrafter"/>
</dbReference>
<evidence type="ECO:0000256" key="6">
    <source>
        <dbReference type="ARBA" id="ARBA00049877"/>
    </source>
</evidence>
<evidence type="ECO:0000256" key="1">
    <source>
        <dbReference type="ARBA" id="ARBA00005143"/>
    </source>
</evidence>
<dbReference type="InterPro" id="IPR043594">
    <property type="entry name" value="HMGL"/>
</dbReference>
<feature type="domain" description="Pyruvate carboxyltransferase" evidence="7">
    <location>
        <begin position="74"/>
        <end position="141"/>
    </location>
</feature>
<dbReference type="Proteomes" id="UP000050794">
    <property type="component" value="Unassembled WGS sequence"/>
</dbReference>
<evidence type="ECO:0000256" key="3">
    <source>
        <dbReference type="ARBA" id="ARBA00012910"/>
    </source>
</evidence>
<dbReference type="EMBL" id="UYWY01020434">
    <property type="protein sequence ID" value="VDM41556.1"/>
    <property type="molecule type" value="Genomic_DNA"/>
</dbReference>
<evidence type="ECO:0000259" key="7">
    <source>
        <dbReference type="Pfam" id="PF00682"/>
    </source>
</evidence>
<dbReference type="PANTHER" id="PTHR42738:SF7">
    <property type="entry name" value="HYDROXYMETHYLGLUTARYL-COA LYASE"/>
    <property type="match status" value="1"/>
</dbReference>
<reference evidence="10" key="1">
    <citation type="submission" date="2016-06" db="UniProtKB">
        <authorList>
            <consortium name="WormBaseParasite"/>
        </authorList>
    </citation>
    <scope>IDENTIFICATION</scope>
</reference>
<keyword evidence="4" id="KW-0479">Metal-binding</keyword>
<dbReference type="GO" id="GO:0006552">
    <property type="term" value="P:L-leucine catabolic process"/>
    <property type="evidence" value="ECO:0007669"/>
    <property type="project" value="TreeGrafter"/>
</dbReference>
<reference evidence="8 9" key="2">
    <citation type="submission" date="2018-11" db="EMBL/GenBank/DDBJ databases">
        <authorList>
            <consortium name="Pathogen Informatics"/>
        </authorList>
    </citation>
    <scope>NUCLEOTIDE SEQUENCE [LARGE SCALE GENOMIC DNA]</scope>
</reference>
<gene>
    <name evidence="8" type="ORF">TCNE_LOCUS10235</name>
</gene>
<dbReference type="InterPro" id="IPR013785">
    <property type="entry name" value="Aldolase_TIM"/>
</dbReference>
<evidence type="ECO:0000256" key="2">
    <source>
        <dbReference type="ARBA" id="ARBA00009405"/>
    </source>
</evidence>
<dbReference type="WBParaSite" id="TCNE_0001023501-mRNA-1">
    <property type="protein sequence ID" value="TCNE_0001023501-mRNA-1"/>
    <property type="gene ID" value="TCNE_0001023501"/>
</dbReference>
<comment type="similarity">
    <text evidence="2">Belongs to the HMG-CoA lyase family.</text>
</comment>
<proteinExistence type="inferred from homology"/>
<dbReference type="PANTHER" id="PTHR42738">
    <property type="entry name" value="HYDROXYMETHYLGLUTARYL-COA LYASE"/>
    <property type="match status" value="1"/>
</dbReference>
<accession>A0A183UP15</accession>
<keyword evidence="9" id="KW-1185">Reference proteome</keyword>
<sequence length="206" mass="22917">MFVKKSWFVPQKSGGSFVSPINAFTIGWKSKKDSSFVRSRLLKVFHLCRQRVRSCGPIVPEQKKQSSLSARTSFKIVEVGPRDGLQNERQVVATENKISLIERLADCGLKCVEATSFVSPKWVPQMADHNEVISRVKKLKGVSYPVLVPNMAGLNNVVLLSFILFRLMVDIVKLLMRAPVVPGGHKAVAKLGTRHCYILKGVITSL</sequence>
<dbReference type="Gene3D" id="3.20.20.70">
    <property type="entry name" value="Aldolase class I"/>
    <property type="match status" value="1"/>
</dbReference>
<dbReference type="EC" id="4.1.3.4" evidence="3"/>
<keyword evidence="5" id="KW-0456">Lyase</keyword>
<dbReference type="GO" id="GO:0004419">
    <property type="term" value="F:hydroxymethylglutaryl-CoA lyase activity"/>
    <property type="evidence" value="ECO:0007669"/>
    <property type="project" value="UniProtKB-EC"/>
</dbReference>
<dbReference type="Pfam" id="PF00682">
    <property type="entry name" value="HMGL-like"/>
    <property type="match status" value="1"/>
</dbReference>
<comment type="pathway">
    <text evidence="1">Metabolic intermediate metabolism; (S)-3-hydroxy-3-methylglutaryl-CoA degradation; acetoacetate from (S)-3-hydroxy-3-methylglutaryl-CoA: step 1/1.</text>
</comment>
<protein>
    <recommendedName>
        <fullName evidence="3">hydroxymethylglutaryl-CoA lyase</fullName>
        <ecNumber evidence="3">4.1.3.4</ecNumber>
    </recommendedName>
</protein>
<evidence type="ECO:0000313" key="10">
    <source>
        <dbReference type="WBParaSite" id="TCNE_0001023501-mRNA-1"/>
    </source>
</evidence>
<dbReference type="SUPFAM" id="SSF51569">
    <property type="entry name" value="Aldolase"/>
    <property type="match status" value="1"/>
</dbReference>
<organism evidence="9 10">
    <name type="scientific">Toxocara canis</name>
    <name type="common">Canine roundworm</name>
    <dbReference type="NCBI Taxonomy" id="6265"/>
    <lineage>
        <taxon>Eukaryota</taxon>
        <taxon>Metazoa</taxon>
        <taxon>Ecdysozoa</taxon>
        <taxon>Nematoda</taxon>
        <taxon>Chromadorea</taxon>
        <taxon>Rhabditida</taxon>
        <taxon>Spirurina</taxon>
        <taxon>Ascaridomorpha</taxon>
        <taxon>Ascaridoidea</taxon>
        <taxon>Toxocaridae</taxon>
        <taxon>Toxocara</taxon>
    </lineage>
</organism>
<dbReference type="InterPro" id="IPR000891">
    <property type="entry name" value="PYR_CT"/>
</dbReference>
<evidence type="ECO:0000313" key="8">
    <source>
        <dbReference type="EMBL" id="VDM41556.1"/>
    </source>
</evidence>
<name>A0A183UP15_TOXCA</name>
<evidence type="ECO:0000313" key="9">
    <source>
        <dbReference type="Proteomes" id="UP000050794"/>
    </source>
</evidence>
<evidence type="ECO:0000256" key="5">
    <source>
        <dbReference type="ARBA" id="ARBA00023239"/>
    </source>
</evidence>
<comment type="catalytic activity">
    <reaction evidence="6">
        <text>(3S)-3-hydroxy-3-methylglutaryl-CoA = acetoacetate + acetyl-CoA</text>
        <dbReference type="Rhea" id="RHEA:24404"/>
        <dbReference type="ChEBI" id="CHEBI:13705"/>
        <dbReference type="ChEBI" id="CHEBI:43074"/>
        <dbReference type="ChEBI" id="CHEBI:57288"/>
        <dbReference type="EC" id="4.1.3.4"/>
    </reaction>
</comment>
<dbReference type="UniPathway" id="UPA00896">
    <property type="reaction ID" value="UER00863"/>
</dbReference>
<evidence type="ECO:0000256" key="4">
    <source>
        <dbReference type="ARBA" id="ARBA00022723"/>
    </source>
</evidence>
<dbReference type="GO" id="GO:0046872">
    <property type="term" value="F:metal ion binding"/>
    <property type="evidence" value="ECO:0007669"/>
    <property type="project" value="UniProtKB-KW"/>
</dbReference>
<dbReference type="AlphaFoldDB" id="A0A183UP15"/>